<dbReference type="GeneID" id="62199515"/>
<keyword evidence="2" id="KW-0812">Transmembrane</keyword>
<protein>
    <submittedName>
        <fullName evidence="3">Uncharacterized protein</fullName>
    </submittedName>
</protein>
<keyword evidence="2" id="KW-1133">Transmembrane helix</keyword>
<reference evidence="3" key="1">
    <citation type="submission" date="2020-01" db="EMBL/GenBank/DDBJ databases">
        <authorList>
            <person name="Feng Z.H.Z."/>
        </authorList>
    </citation>
    <scope>NUCLEOTIDE SEQUENCE</scope>
    <source>
        <strain evidence="3">CBS107.38</strain>
    </source>
</reference>
<feature type="transmembrane region" description="Helical" evidence="2">
    <location>
        <begin position="45"/>
        <end position="64"/>
    </location>
</feature>
<gene>
    <name evidence="3" type="ORF">GT037_001290</name>
</gene>
<evidence type="ECO:0000313" key="3">
    <source>
        <dbReference type="EMBL" id="KAF7682314.1"/>
    </source>
</evidence>
<comment type="similarity">
    <text evidence="1">Belongs to the ustYa family.</text>
</comment>
<dbReference type="Proteomes" id="UP000596902">
    <property type="component" value="Unassembled WGS sequence"/>
</dbReference>
<proteinExistence type="inferred from homology"/>
<organism evidence="3 4">
    <name type="scientific">Alternaria burnsii</name>
    <dbReference type="NCBI Taxonomy" id="1187904"/>
    <lineage>
        <taxon>Eukaryota</taxon>
        <taxon>Fungi</taxon>
        <taxon>Dikarya</taxon>
        <taxon>Ascomycota</taxon>
        <taxon>Pezizomycotina</taxon>
        <taxon>Dothideomycetes</taxon>
        <taxon>Pleosporomycetidae</taxon>
        <taxon>Pleosporales</taxon>
        <taxon>Pleosporineae</taxon>
        <taxon>Pleosporaceae</taxon>
        <taxon>Alternaria</taxon>
        <taxon>Alternaria sect. Alternaria</taxon>
    </lineage>
</organism>
<reference evidence="3" key="2">
    <citation type="submission" date="2020-08" db="EMBL/GenBank/DDBJ databases">
        <title>Draft Genome Sequence of Cumin Blight Pathogen Alternaria burnsii.</title>
        <authorList>
            <person name="Feng Z."/>
        </authorList>
    </citation>
    <scope>NUCLEOTIDE SEQUENCE</scope>
    <source>
        <strain evidence="3">CBS107.38</strain>
    </source>
</reference>
<keyword evidence="4" id="KW-1185">Reference proteome</keyword>
<evidence type="ECO:0000313" key="4">
    <source>
        <dbReference type="Proteomes" id="UP000596902"/>
    </source>
</evidence>
<dbReference type="AlphaFoldDB" id="A0A8H7EKL7"/>
<keyword evidence="2" id="KW-0472">Membrane</keyword>
<dbReference type="InterPro" id="IPR021765">
    <property type="entry name" value="UstYa-like"/>
</dbReference>
<dbReference type="PANTHER" id="PTHR33365">
    <property type="entry name" value="YALI0B05434P"/>
    <property type="match status" value="1"/>
</dbReference>
<dbReference type="EMBL" id="JAAABM010000001">
    <property type="protein sequence ID" value="KAF7682314.1"/>
    <property type="molecule type" value="Genomic_DNA"/>
</dbReference>
<dbReference type="PANTHER" id="PTHR33365:SF6">
    <property type="entry name" value="OXIDASE USTYA"/>
    <property type="match status" value="1"/>
</dbReference>
<dbReference type="RefSeq" id="XP_038792193.1">
    <property type="nucleotide sequence ID" value="XM_038926337.1"/>
</dbReference>
<dbReference type="GO" id="GO:0043386">
    <property type="term" value="P:mycotoxin biosynthetic process"/>
    <property type="evidence" value="ECO:0007669"/>
    <property type="project" value="InterPro"/>
</dbReference>
<evidence type="ECO:0000256" key="1">
    <source>
        <dbReference type="ARBA" id="ARBA00035112"/>
    </source>
</evidence>
<evidence type="ECO:0000256" key="2">
    <source>
        <dbReference type="SAM" id="Phobius"/>
    </source>
</evidence>
<sequence length="290" mass="33262">MERPPAYQPVCTDEPEEISADLKDEGGVSWDSKSTEIIPTNTRSFVVYMSLLLLSLSANILLVMDNAKLRIAHIPAKSNYSGLAYDTTVPYHAMTEYWHPNASDSDMEAAWDAINTNAMAITLEDGFAKRMSLPPSTRFPWDTERSIYYIKGIHDLHCLKLVRKAIVSKHKGDPRPFNLLHIYHCLDGLRQDIMCTADDTPMSAPVAHQGVDGQLRRCRDWDKLISWATRPDQHACYEFDDYREATNTLENFAFCPPESPYRKFQEAYFQYHGHKDAYEQSVDREEVVVF</sequence>
<comment type="caution">
    <text evidence="3">The sequence shown here is derived from an EMBL/GenBank/DDBJ whole genome shotgun (WGS) entry which is preliminary data.</text>
</comment>
<dbReference type="Pfam" id="PF11807">
    <property type="entry name" value="UstYa"/>
    <property type="match status" value="1"/>
</dbReference>
<name>A0A8H7EKL7_9PLEO</name>
<accession>A0A8H7EKL7</accession>